<gene>
    <name evidence="1" type="ORF">C4F51_08735</name>
</gene>
<dbReference type="InterPro" id="IPR021363">
    <property type="entry name" value="DUF2835"/>
</dbReference>
<comment type="caution">
    <text evidence="1">The sequence shown here is derived from an EMBL/GenBank/DDBJ whole genome shotgun (WGS) entry which is preliminary data.</text>
</comment>
<proteinExistence type="predicted"/>
<dbReference type="AlphaFoldDB" id="A0A928V1W6"/>
<organism evidence="1 2">
    <name type="scientific">Cellvibrio polysaccharolyticus</name>
    <dbReference type="NCBI Taxonomy" id="2082724"/>
    <lineage>
        <taxon>Bacteria</taxon>
        <taxon>Pseudomonadati</taxon>
        <taxon>Pseudomonadota</taxon>
        <taxon>Gammaproteobacteria</taxon>
        <taxon>Cellvibrionales</taxon>
        <taxon>Cellvibrionaceae</taxon>
        <taxon>Cellvibrio</taxon>
    </lineage>
</organism>
<dbReference type="Proteomes" id="UP000652567">
    <property type="component" value="Unassembled WGS sequence"/>
</dbReference>
<reference evidence="1" key="1">
    <citation type="submission" date="2018-07" db="EMBL/GenBank/DDBJ databases">
        <title>Genome assembly of strain Ka43.</title>
        <authorList>
            <person name="Kukolya J."/>
            <person name="Nagy I."/>
            <person name="Horvath B."/>
            <person name="Toth A."/>
        </authorList>
    </citation>
    <scope>NUCLEOTIDE SEQUENCE</scope>
    <source>
        <strain evidence="1">KB43</strain>
    </source>
</reference>
<name>A0A928V1W6_9GAMM</name>
<evidence type="ECO:0000313" key="1">
    <source>
        <dbReference type="EMBL" id="MBE8717271.1"/>
    </source>
</evidence>
<accession>A0A928V1W6</accession>
<evidence type="ECO:0000313" key="2">
    <source>
        <dbReference type="Proteomes" id="UP000652567"/>
    </source>
</evidence>
<keyword evidence="2" id="KW-1185">Reference proteome</keyword>
<protein>
    <submittedName>
        <fullName evidence="1">DUF2835 family protein</fullName>
    </submittedName>
</protein>
<sequence>MSIMNAVILNITITPDEYQRMYMGAAREVVATSVDGRRIRFPAMILRPWVTHNGIRGRFRIVFDENNRFQKIEKIDGGR</sequence>
<dbReference type="EMBL" id="PRDL01000001">
    <property type="protein sequence ID" value="MBE8717271.1"/>
    <property type="molecule type" value="Genomic_DNA"/>
</dbReference>
<dbReference type="Pfam" id="PF11197">
    <property type="entry name" value="DUF2835"/>
    <property type="match status" value="1"/>
</dbReference>